<accession>A0A5N6LTE6</accession>
<dbReference type="AlphaFoldDB" id="A0A5N6LTE6"/>
<gene>
    <name evidence="2" type="ORF">E3N88_38238</name>
</gene>
<reference evidence="2 3" key="1">
    <citation type="submission" date="2019-05" db="EMBL/GenBank/DDBJ databases">
        <title>Mikania micrantha, genome provides insights into the molecular mechanism of rapid growth.</title>
        <authorList>
            <person name="Liu B."/>
        </authorList>
    </citation>
    <scope>NUCLEOTIDE SEQUENCE [LARGE SCALE GENOMIC DNA]</scope>
    <source>
        <strain evidence="2">NLD-2019</strain>
        <tissue evidence="2">Leaf</tissue>
    </source>
</reference>
<evidence type="ECO:0000313" key="2">
    <source>
        <dbReference type="EMBL" id="KAD2804861.1"/>
    </source>
</evidence>
<dbReference type="InterPro" id="IPR019557">
    <property type="entry name" value="AminoTfrase-like_pln_mobile"/>
</dbReference>
<dbReference type="OrthoDB" id="1751334at2759"/>
<feature type="domain" description="Aminotransferase-like plant mobile" evidence="1">
    <location>
        <begin position="66"/>
        <end position="162"/>
    </location>
</feature>
<dbReference type="PANTHER" id="PTHR46033">
    <property type="entry name" value="PROTEIN MAIN-LIKE 2"/>
    <property type="match status" value="1"/>
</dbReference>
<dbReference type="PANTHER" id="PTHR46033:SF8">
    <property type="entry name" value="PROTEIN MAINTENANCE OF MERISTEMS-LIKE"/>
    <property type="match status" value="1"/>
</dbReference>
<protein>
    <recommendedName>
        <fullName evidence="1">Aminotransferase-like plant mobile domain-containing protein</fullName>
    </recommendedName>
</protein>
<name>A0A5N6LTE6_9ASTR</name>
<dbReference type="InterPro" id="IPR044824">
    <property type="entry name" value="MAIN-like"/>
</dbReference>
<dbReference type="EMBL" id="SZYD01000018">
    <property type="protein sequence ID" value="KAD2804861.1"/>
    <property type="molecule type" value="Genomic_DNA"/>
</dbReference>
<organism evidence="2 3">
    <name type="scientific">Mikania micrantha</name>
    <name type="common">bitter vine</name>
    <dbReference type="NCBI Taxonomy" id="192012"/>
    <lineage>
        <taxon>Eukaryota</taxon>
        <taxon>Viridiplantae</taxon>
        <taxon>Streptophyta</taxon>
        <taxon>Embryophyta</taxon>
        <taxon>Tracheophyta</taxon>
        <taxon>Spermatophyta</taxon>
        <taxon>Magnoliopsida</taxon>
        <taxon>eudicotyledons</taxon>
        <taxon>Gunneridae</taxon>
        <taxon>Pentapetalae</taxon>
        <taxon>asterids</taxon>
        <taxon>campanulids</taxon>
        <taxon>Asterales</taxon>
        <taxon>Asteraceae</taxon>
        <taxon>Asteroideae</taxon>
        <taxon>Heliantheae alliance</taxon>
        <taxon>Eupatorieae</taxon>
        <taxon>Mikania</taxon>
    </lineage>
</organism>
<dbReference type="Pfam" id="PF10536">
    <property type="entry name" value="PMD"/>
    <property type="match status" value="1"/>
</dbReference>
<evidence type="ECO:0000313" key="3">
    <source>
        <dbReference type="Proteomes" id="UP000326396"/>
    </source>
</evidence>
<keyword evidence="3" id="KW-1185">Reference proteome</keyword>
<dbReference type="Proteomes" id="UP000326396">
    <property type="component" value="Linkage Group LG8"/>
</dbReference>
<evidence type="ECO:0000259" key="1">
    <source>
        <dbReference type="Pfam" id="PF10536"/>
    </source>
</evidence>
<proteinExistence type="predicted"/>
<sequence>MHDLTPSMLGFTPSNTDIVLGRIKLLRLLKQLETEFLENPTALQCTQHARVTILYLCGGTLFPDTTWMYECFLILWEVVEPHHSSRVMRQCGLLQHIPNTIPLKMDQHDTIHNLNRGGKLNKDWLRHHQQYLSFWNQHLTNTIDGQHVPTPTVNDDYMRWYRSRTVLYIANPGSEENTFSQVMGLAHEGHRLAVPTHLTAQLVDSLGNENGSQVVRRRGRRRNTRGAGRNNEGCVSPYIHAFDNPNSPTGSYSEFGVTPQHHMDYTVTPNMVPTYQ</sequence>
<dbReference type="GO" id="GO:0010073">
    <property type="term" value="P:meristem maintenance"/>
    <property type="evidence" value="ECO:0007669"/>
    <property type="project" value="InterPro"/>
</dbReference>
<comment type="caution">
    <text evidence="2">The sequence shown here is derived from an EMBL/GenBank/DDBJ whole genome shotgun (WGS) entry which is preliminary data.</text>
</comment>